<gene>
    <name evidence="1" type="ORF">BDV29DRAFT_153537</name>
</gene>
<evidence type="ECO:0000313" key="2">
    <source>
        <dbReference type="Proteomes" id="UP000326565"/>
    </source>
</evidence>
<dbReference type="EMBL" id="ML732166">
    <property type="protein sequence ID" value="KAB8077672.1"/>
    <property type="molecule type" value="Genomic_DNA"/>
</dbReference>
<dbReference type="AlphaFoldDB" id="A0A5N5XE75"/>
<reference evidence="1 2" key="1">
    <citation type="submission" date="2019-04" db="EMBL/GenBank/DDBJ databases">
        <title>Friends and foes A comparative genomics study of 23 Aspergillus species from section Flavi.</title>
        <authorList>
            <consortium name="DOE Joint Genome Institute"/>
            <person name="Kjaerbolling I."/>
            <person name="Vesth T."/>
            <person name="Frisvad J.C."/>
            <person name="Nybo J.L."/>
            <person name="Theobald S."/>
            <person name="Kildgaard S."/>
            <person name="Isbrandt T."/>
            <person name="Kuo A."/>
            <person name="Sato A."/>
            <person name="Lyhne E.K."/>
            <person name="Kogle M.E."/>
            <person name="Wiebenga A."/>
            <person name="Kun R.S."/>
            <person name="Lubbers R.J."/>
            <person name="Makela M.R."/>
            <person name="Barry K."/>
            <person name="Chovatia M."/>
            <person name="Clum A."/>
            <person name="Daum C."/>
            <person name="Haridas S."/>
            <person name="He G."/>
            <person name="LaButti K."/>
            <person name="Lipzen A."/>
            <person name="Mondo S."/>
            <person name="Riley R."/>
            <person name="Salamov A."/>
            <person name="Simmons B.A."/>
            <person name="Magnuson J.K."/>
            <person name="Henrissat B."/>
            <person name="Mortensen U.H."/>
            <person name="Larsen T.O."/>
            <person name="Devries R.P."/>
            <person name="Grigoriev I.V."/>
            <person name="Machida M."/>
            <person name="Baker S.E."/>
            <person name="Andersen M.R."/>
        </authorList>
    </citation>
    <scope>NUCLEOTIDE SEQUENCE [LARGE SCALE GENOMIC DNA]</scope>
    <source>
        <strain evidence="1 2">CBS 151.66</strain>
    </source>
</reference>
<organism evidence="1 2">
    <name type="scientific">Aspergillus leporis</name>
    <dbReference type="NCBI Taxonomy" id="41062"/>
    <lineage>
        <taxon>Eukaryota</taxon>
        <taxon>Fungi</taxon>
        <taxon>Dikarya</taxon>
        <taxon>Ascomycota</taxon>
        <taxon>Pezizomycotina</taxon>
        <taxon>Eurotiomycetes</taxon>
        <taxon>Eurotiomycetidae</taxon>
        <taxon>Eurotiales</taxon>
        <taxon>Aspergillaceae</taxon>
        <taxon>Aspergillus</taxon>
        <taxon>Aspergillus subgen. Circumdati</taxon>
    </lineage>
</organism>
<dbReference type="Proteomes" id="UP000326565">
    <property type="component" value="Unassembled WGS sequence"/>
</dbReference>
<accession>A0A5N5XE75</accession>
<protein>
    <submittedName>
        <fullName evidence="1">Uncharacterized protein</fullName>
    </submittedName>
</protein>
<proteinExistence type="predicted"/>
<evidence type="ECO:0000313" key="1">
    <source>
        <dbReference type="EMBL" id="KAB8077672.1"/>
    </source>
</evidence>
<keyword evidence="2" id="KW-1185">Reference proteome</keyword>
<sequence>MHDIRQELDKKIEARHVSAPVSQVYAYGSELTYLEHYRARRSSIDTVGNILNKKKKAYPIAYFQGYRQFRNVGLPPSYLPR</sequence>
<name>A0A5N5XE75_9EURO</name>